<dbReference type="Proteomes" id="UP000008495">
    <property type="component" value="Unassembled WGS sequence"/>
</dbReference>
<dbReference type="CDD" id="cd21109">
    <property type="entry name" value="SPASM"/>
    <property type="match status" value="1"/>
</dbReference>
<evidence type="ECO:0008006" key="11">
    <source>
        <dbReference type="Google" id="ProtNLM"/>
    </source>
</evidence>
<dbReference type="GO" id="GO:0003824">
    <property type="term" value="F:catalytic activity"/>
    <property type="evidence" value="ECO:0007669"/>
    <property type="project" value="InterPro"/>
</dbReference>
<evidence type="ECO:0000256" key="4">
    <source>
        <dbReference type="ARBA" id="ARBA00022723"/>
    </source>
</evidence>
<dbReference type="SFLD" id="SFLDG01067">
    <property type="entry name" value="SPASM/twitch_domain_containing"/>
    <property type="match status" value="1"/>
</dbReference>
<dbReference type="InterPro" id="IPR013785">
    <property type="entry name" value="Aldolase_TIM"/>
</dbReference>
<feature type="domain" description="Radical SAM core" evidence="7">
    <location>
        <begin position="57"/>
        <end position="195"/>
    </location>
</feature>
<dbReference type="Pfam" id="PF13186">
    <property type="entry name" value="SPASM"/>
    <property type="match status" value="1"/>
</dbReference>
<gene>
    <name evidence="9" type="ORF">AUCHE_08_05170</name>
</gene>
<comment type="caution">
    <text evidence="9">The sequence shown here is derived from an EMBL/GenBank/DDBJ whole genome shotgun (WGS) entry which is preliminary data.</text>
</comment>
<dbReference type="eggNOG" id="COG0535">
    <property type="taxonomic scope" value="Bacteria"/>
</dbReference>
<dbReference type="SFLD" id="SFLDS00029">
    <property type="entry name" value="Radical_SAM"/>
    <property type="match status" value="1"/>
</dbReference>
<keyword evidence="4" id="KW-0479">Metal-binding</keyword>
<dbReference type="Pfam" id="PF04055">
    <property type="entry name" value="Radical_SAM"/>
    <property type="match status" value="1"/>
</dbReference>
<evidence type="ECO:0000313" key="9">
    <source>
        <dbReference type="EMBL" id="GAB78271.1"/>
    </source>
</evidence>
<evidence type="ECO:0000256" key="5">
    <source>
        <dbReference type="ARBA" id="ARBA00023004"/>
    </source>
</evidence>
<sequence length="341" mass="38819">MSLAVSEYKTLRRRIVRHLSAVRHLTPARTVNLGRLVRDIRSRETVVGSRPIFARINPCSLCNLSCPACLIYADKEGLKEYIRPKGMMAMETFRRIIDSLDGSLLQVILYDEGEPLMNKRIWDMVAYAHARNIRTVISSNLSFRMSDEAIARLHDSGLDYLVVALDGLTQDVYGQYRQGGHVDWVKSNFERIMEYRRRHPSRSHTRVEVQFIEFDFNAHQKDAVVAYAEKHGADHVNCFLPFAEELADHASLKGLPRSHYGCFDLYAIADFDIDGTLYSCDFQEDSDAPGIGNILREDFDALWNSPRMVGLRGGFTDRTVEVSDRVCVSCPITRGVPRVLN</sequence>
<evidence type="ECO:0000256" key="1">
    <source>
        <dbReference type="ARBA" id="ARBA00001966"/>
    </source>
</evidence>
<keyword evidence="6" id="KW-0411">Iron-sulfur</keyword>
<protein>
    <recommendedName>
        <fullName evidence="11">Radical SAM core domain-containing protein</fullName>
    </recommendedName>
</protein>
<evidence type="ECO:0000256" key="2">
    <source>
        <dbReference type="ARBA" id="ARBA00022485"/>
    </source>
</evidence>
<dbReference type="Gene3D" id="3.20.20.70">
    <property type="entry name" value="Aldolase class I"/>
    <property type="match status" value="1"/>
</dbReference>
<keyword evidence="10" id="KW-1185">Reference proteome</keyword>
<dbReference type="GO" id="GO:0046872">
    <property type="term" value="F:metal ion binding"/>
    <property type="evidence" value="ECO:0007669"/>
    <property type="project" value="UniProtKB-KW"/>
</dbReference>
<name>K6UMN7_9MICO</name>
<evidence type="ECO:0000259" key="8">
    <source>
        <dbReference type="Pfam" id="PF13186"/>
    </source>
</evidence>
<comment type="cofactor">
    <cofactor evidence="1">
        <name>[4Fe-4S] cluster</name>
        <dbReference type="ChEBI" id="CHEBI:49883"/>
    </cofactor>
</comment>
<keyword evidence="3" id="KW-0949">S-adenosyl-L-methionine</keyword>
<dbReference type="InterPro" id="IPR058240">
    <property type="entry name" value="rSAM_sf"/>
</dbReference>
<evidence type="ECO:0000313" key="10">
    <source>
        <dbReference type="Proteomes" id="UP000008495"/>
    </source>
</evidence>
<dbReference type="PANTHER" id="PTHR11228">
    <property type="entry name" value="RADICAL SAM DOMAIN PROTEIN"/>
    <property type="match status" value="1"/>
</dbReference>
<dbReference type="RefSeq" id="WP_006503026.1">
    <property type="nucleotide sequence ID" value="NZ_BAGZ01000008.1"/>
</dbReference>
<dbReference type="SUPFAM" id="SSF102114">
    <property type="entry name" value="Radical SAM enzymes"/>
    <property type="match status" value="1"/>
</dbReference>
<dbReference type="GO" id="GO:0051536">
    <property type="term" value="F:iron-sulfur cluster binding"/>
    <property type="evidence" value="ECO:0007669"/>
    <property type="project" value="UniProtKB-KW"/>
</dbReference>
<feature type="domain" description="4Fe4S-binding SPASM" evidence="8">
    <location>
        <begin position="262"/>
        <end position="331"/>
    </location>
</feature>
<dbReference type="InterPro" id="IPR007197">
    <property type="entry name" value="rSAM"/>
</dbReference>
<keyword evidence="2" id="KW-0004">4Fe-4S</keyword>
<evidence type="ECO:0000259" key="7">
    <source>
        <dbReference type="Pfam" id="PF04055"/>
    </source>
</evidence>
<keyword evidence="5" id="KW-0408">Iron</keyword>
<dbReference type="AlphaFoldDB" id="K6UMN7"/>
<dbReference type="CDD" id="cd01335">
    <property type="entry name" value="Radical_SAM"/>
    <property type="match status" value="1"/>
</dbReference>
<accession>K6UMN7</accession>
<evidence type="ECO:0000256" key="6">
    <source>
        <dbReference type="ARBA" id="ARBA00023014"/>
    </source>
</evidence>
<dbReference type="STRING" id="100225.SAMN05421595_0787"/>
<dbReference type="InterPro" id="IPR034391">
    <property type="entry name" value="AdoMet-like_SPASM_containing"/>
</dbReference>
<dbReference type="PANTHER" id="PTHR11228:SF35">
    <property type="entry name" value="MOLYBDENUM COFACTOR BIOSYNTHESIS PROTEIN A-RELATED"/>
    <property type="match status" value="1"/>
</dbReference>
<dbReference type="InterPro" id="IPR050377">
    <property type="entry name" value="Radical_SAM_PqqE_MftC-like"/>
</dbReference>
<evidence type="ECO:0000256" key="3">
    <source>
        <dbReference type="ARBA" id="ARBA00022691"/>
    </source>
</evidence>
<dbReference type="EMBL" id="BAGZ01000008">
    <property type="protein sequence ID" value="GAB78271.1"/>
    <property type="molecule type" value="Genomic_DNA"/>
</dbReference>
<dbReference type="OrthoDB" id="5288924at2"/>
<dbReference type="SFLD" id="SFLDG01387">
    <property type="entry name" value="BtrN-like_SPASM_domain_contain"/>
    <property type="match status" value="1"/>
</dbReference>
<reference evidence="9 10" key="1">
    <citation type="submission" date="2012-08" db="EMBL/GenBank/DDBJ databases">
        <title>Whole genome shotgun sequence of Austwickia chelonae NBRC 105200.</title>
        <authorList>
            <person name="Yoshida I."/>
            <person name="Hosoyama A."/>
            <person name="Tsuchikane K."/>
            <person name="Katsumata H."/>
            <person name="Ando Y."/>
            <person name="Ohji S."/>
            <person name="Hamada M."/>
            <person name="Tamura T."/>
            <person name="Yamazoe A."/>
            <person name="Yamazaki S."/>
            <person name="Fujita N."/>
        </authorList>
    </citation>
    <scope>NUCLEOTIDE SEQUENCE [LARGE SCALE GENOMIC DNA]</scope>
    <source>
        <strain evidence="9 10">NBRC 105200</strain>
    </source>
</reference>
<organism evidence="9 10">
    <name type="scientific">Austwickia chelonae NBRC 105200</name>
    <dbReference type="NCBI Taxonomy" id="1184607"/>
    <lineage>
        <taxon>Bacteria</taxon>
        <taxon>Bacillati</taxon>
        <taxon>Actinomycetota</taxon>
        <taxon>Actinomycetes</taxon>
        <taxon>Micrococcales</taxon>
        <taxon>Dermatophilaceae</taxon>
        <taxon>Austwickia</taxon>
    </lineage>
</organism>
<dbReference type="InterPro" id="IPR023885">
    <property type="entry name" value="4Fe4S-binding_SPASM_dom"/>
</dbReference>
<proteinExistence type="predicted"/>